<evidence type="ECO:0000313" key="5">
    <source>
        <dbReference type="EMBL" id="OGD74590.1"/>
    </source>
</evidence>
<dbReference type="GO" id="GO:0051536">
    <property type="term" value="F:iron-sulfur cluster binding"/>
    <property type="evidence" value="ECO:0007669"/>
    <property type="project" value="UniProtKB-KW"/>
</dbReference>
<sequence>METRLRELAKNLLTSGEADVVIGYTRHHDERRRAPVFVTDPADVGRLVFDERCLNNLAAYLNKRYKLLGVEFSKPAVVLKGCDAKAAVGLIQEAQLDPGSVTLIGVCCSGVLPDHDAADGERPFKCAVCDVHRPRNTAHVVGDLPEDPALTEYRPSERAAELAKKTREERYAFWREELARCIRCYACRAACPLCSCERCIADSNQPQWVPTSGHELGNWSWNIVRAFHLAGRCIGCGECQRACPVGIPLDLLNQHLRKVVSERFGYVA</sequence>
<protein>
    <recommendedName>
        <fullName evidence="4">4Fe-4S ferredoxin-type domain-containing protein</fullName>
    </recommendedName>
</protein>
<dbReference type="PROSITE" id="PS00198">
    <property type="entry name" value="4FE4S_FER_1"/>
    <property type="match status" value="2"/>
</dbReference>
<evidence type="ECO:0000256" key="3">
    <source>
        <dbReference type="ARBA" id="ARBA00023014"/>
    </source>
</evidence>
<dbReference type="InterPro" id="IPR009051">
    <property type="entry name" value="Helical_ferredxn"/>
</dbReference>
<comment type="caution">
    <text evidence="5">The sequence shown here is derived from an EMBL/GenBank/DDBJ whole genome shotgun (WGS) entry which is preliminary data.</text>
</comment>
<evidence type="ECO:0000256" key="1">
    <source>
        <dbReference type="ARBA" id="ARBA00022723"/>
    </source>
</evidence>
<dbReference type="AlphaFoldDB" id="A0A1F5F4R9"/>
<evidence type="ECO:0000256" key="2">
    <source>
        <dbReference type="ARBA" id="ARBA00023004"/>
    </source>
</evidence>
<dbReference type="InterPro" id="IPR017900">
    <property type="entry name" value="4Fe4S_Fe_S_CS"/>
</dbReference>
<name>A0A1F5F4R9_9BACT</name>
<dbReference type="STRING" id="1817816.A2Y64_09500"/>
<dbReference type="Gene3D" id="1.10.1060.10">
    <property type="entry name" value="Alpha-helical ferredoxin"/>
    <property type="match status" value="1"/>
</dbReference>
<keyword evidence="1" id="KW-0479">Metal-binding</keyword>
<gene>
    <name evidence="5" type="ORF">A2Y64_09500</name>
</gene>
<organism evidence="5 6">
    <name type="scientific">Candidatus Coatesbacteria bacterium RBG_13_66_14</name>
    <dbReference type="NCBI Taxonomy" id="1817816"/>
    <lineage>
        <taxon>Bacteria</taxon>
        <taxon>Candidatus Coatesiibacteriota</taxon>
    </lineage>
</organism>
<evidence type="ECO:0000313" key="6">
    <source>
        <dbReference type="Proteomes" id="UP000177187"/>
    </source>
</evidence>
<dbReference type="Pfam" id="PF13183">
    <property type="entry name" value="Fer4_8"/>
    <property type="match status" value="1"/>
</dbReference>
<reference evidence="5 6" key="1">
    <citation type="journal article" date="2016" name="Nat. Commun.">
        <title>Thousands of microbial genomes shed light on interconnected biogeochemical processes in an aquifer system.</title>
        <authorList>
            <person name="Anantharaman K."/>
            <person name="Brown C.T."/>
            <person name="Hug L.A."/>
            <person name="Sharon I."/>
            <person name="Castelle C.J."/>
            <person name="Probst A.J."/>
            <person name="Thomas B.C."/>
            <person name="Singh A."/>
            <person name="Wilkins M.J."/>
            <person name="Karaoz U."/>
            <person name="Brodie E.L."/>
            <person name="Williams K.H."/>
            <person name="Hubbard S.S."/>
            <person name="Banfield J.F."/>
        </authorList>
    </citation>
    <scope>NUCLEOTIDE SEQUENCE [LARGE SCALE GENOMIC DNA]</scope>
</reference>
<dbReference type="SUPFAM" id="SSF46548">
    <property type="entry name" value="alpha-helical ferredoxin"/>
    <property type="match status" value="1"/>
</dbReference>
<dbReference type="GO" id="GO:0046872">
    <property type="term" value="F:metal ion binding"/>
    <property type="evidence" value="ECO:0007669"/>
    <property type="project" value="UniProtKB-KW"/>
</dbReference>
<keyword evidence="3" id="KW-0411">Iron-sulfur</keyword>
<accession>A0A1F5F4R9</accession>
<dbReference type="EMBL" id="MFAF01000099">
    <property type="protein sequence ID" value="OGD74590.1"/>
    <property type="molecule type" value="Genomic_DNA"/>
</dbReference>
<feature type="non-terminal residue" evidence="5">
    <location>
        <position position="268"/>
    </location>
</feature>
<feature type="domain" description="4Fe-4S ferredoxin-type" evidence="4">
    <location>
        <begin position="224"/>
        <end position="254"/>
    </location>
</feature>
<keyword evidence="2" id="KW-0408">Iron</keyword>
<dbReference type="InterPro" id="IPR017896">
    <property type="entry name" value="4Fe4S_Fe-S-bd"/>
</dbReference>
<evidence type="ECO:0000259" key="4">
    <source>
        <dbReference type="PROSITE" id="PS51379"/>
    </source>
</evidence>
<proteinExistence type="predicted"/>
<dbReference type="PROSITE" id="PS51379">
    <property type="entry name" value="4FE4S_FER_2"/>
    <property type="match status" value="1"/>
</dbReference>
<dbReference type="Proteomes" id="UP000177187">
    <property type="component" value="Unassembled WGS sequence"/>
</dbReference>